<gene>
    <name evidence="4" type="ORF">VMCG_03547</name>
</gene>
<accession>A0A423WW62</accession>
<feature type="compositionally biased region" description="Basic and acidic residues" evidence="2">
    <location>
        <begin position="34"/>
        <end position="44"/>
    </location>
</feature>
<sequence>MESPRKRKANLELVSNPFIKKRNLEWRISPPPFRDPECRRRQEADGVGSSCGSGDGGEARRDNSKGAEDDPAGEIQEHQTAAADTAHNSDIEGGRPSESALIENNTVQIEDHLAYFSDLLTRRTLTPYPAGHPRLPIPRYQSLYTRSLGSARGAHFVVTQHDHPVAGPHYDLRLQINETSSCSWAIMYGLPGDPNSRGRSGVRNGAGVLRNATETRVHCLWNHLVETAGPQTGSLMVWDAGGYEVLPRRSKYAPLDSSQEAGGSDERWGDMTQQEKLAGAFAARKIRLRLNGTRLPRGYVVNLRLTREEDAAGRARAAGSGGPRRSRRVRGRRGKPARGGPETSSDSDDGRGVGRDGKIGDEEEEYNDGSLTAKAAAEGISEMEKELRELEDEQVRRTNAYTGAVNTIGSVHQRKWFLSLDREACGFERSRKEGKVWWERVKGGRGCDDDGNDEDDGNHRYKWPFYVRGPDYERSVVTGRLGADILKDEGVVGYYSAAGWGSDTAVAVADADIAAAVVAGGNEAWAGPSCWDWQK</sequence>
<dbReference type="AlphaFoldDB" id="A0A423WW62"/>
<feature type="compositionally biased region" description="Basic residues" evidence="2">
    <location>
        <begin position="324"/>
        <end position="336"/>
    </location>
</feature>
<dbReference type="EMBL" id="LKEA01000007">
    <property type="protein sequence ID" value="ROW07721.1"/>
    <property type="molecule type" value="Genomic_DNA"/>
</dbReference>
<evidence type="ECO:0000313" key="4">
    <source>
        <dbReference type="EMBL" id="ROW07721.1"/>
    </source>
</evidence>
<evidence type="ECO:0000256" key="1">
    <source>
        <dbReference type="SAM" id="Coils"/>
    </source>
</evidence>
<name>A0A423WW62_9PEZI</name>
<organism evidence="4 5">
    <name type="scientific">Cytospora schulzeri</name>
    <dbReference type="NCBI Taxonomy" id="448051"/>
    <lineage>
        <taxon>Eukaryota</taxon>
        <taxon>Fungi</taxon>
        <taxon>Dikarya</taxon>
        <taxon>Ascomycota</taxon>
        <taxon>Pezizomycotina</taxon>
        <taxon>Sordariomycetes</taxon>
        <taxon>Sordariomycetidae</taxon>
        <taxon>Diaporthales</taxon>
        <taxon>Cytosporaceae</taxon>
        <taxon>Cytospora</taxon>
    </lineage>
</organism>
<protein>
    <recommendedName>
        <fullName evidence="3">DNA ligase D 3'-phosphoesterase domain-containing protein</fullName>
    </recommendedName>
</protein>
<proteinExistence type="predicted"/>
<feature type="domain" description="DNA ligase D 3'-phosphoesterase" evidence="3">
    <location>
        <begin position="160"/>
        <end position="301"/>
    </location>
</feature>
<feature type="region of interest" description="Disordered" evidence="2">
    <location>
        <begin position="24"/>
        <end position="72"/>
    </location>
</feature>
<feature type="compositionally biased region" description="Basic and acidic residues" evidence="2">
    <location>
        <begin position="57"/>
        <end position="68"/>
    </location>
</feature>
<feature type="compositionally biased region" description="Basic and acidic residues" evidence="2">
    <location>
        <begin position="348"/>
        <end position="360"/>
    </location>
</feature>
<reference evidence="4 5" key="1">
    <citation type="submission" date="2015-09" db="EMBL/GenBank/DDBJ databases">
        <title>Host preference determinants of Valsa canker pathogens revealed by comparative genomics.</title>
        <authorList>
            <person name="Yin Z."/>
            <person name="Huang L."/>
        </authorList>
    </citation>
    <scope>NUCLEOTIDE SEQUENCE [LARGE SCALE GENOMIC DNA]</scope>
    <source>
        <strain evidence="4 5">03-1</strain>
    </source>
</reference>
<evidence type="ECO:0000313" key="5">
    <source>
        <dbReference type="Proteomes" id="UP000283895"/>
    </source>
</evidence>
<dbReference type="PANTHER" id="PTHR39465:SF1">
    <property type="entry name" value="DNA LIGASE D 3'-PHOSPHOESTERASE DOMAIN-CONTAINING PROTEIN"/>
    <property type="match status" value="1"/>
</dbReference>
<dbReference type="OrthoDB" id="2588098at2759"/>
<feature type="region of interest" description="Disordered" evidence="2">
    <location>
        <begin position="311"/>
        <end position="372"/>
    </location>
</feature>
<keyword evidence="1" id="KW-0175">Coiled coil</keyword>
<dbReference type="PANTHER" id="PTHR39465">
    <property type="entry name" value="DNA LIGASE D, 3'-PHOSPHOESTERASE DOMAIN"/>
    <property type="match status" value="1"/>
</dbReference>
<dbReference type="Pfam" id="PF13298">
    <property type="entry name" value="LigD_N"/>
    <property type="match status" value="1"/>
</dbReference>
<evidence type="ECO:0000256" key="2">
    <source>
        <dbReference type="SAM" id="MobiDB-lite"/>
    </source>
</evidence>
<keyword evidence="5" id="KW-1185">Reference proteome</keyword>
<dbReference type="InterPro" id="IPR014144">
    <property type="entry name" value="LigD_PE_domain"/>
</dbReference>
<dbReference type="Proteomes" id="UP000283895">
    <property type="component" value="Unassembled WGS sequence"/>
</dbReference>
<comment type="caution">
    <text evidence="4">The sequence shown here is derived from an EMBL/GenBank/DDBJ whole genome shotgun (WGS) entry which is preliminary data.</text>
</comment>
<evidence type="ECO:0000259" key="3">
    <source>
        <dbReference type="Pfam" id="PF13298"/>
    </source>
</evidence>
<feature type="coiled-coil region" evidence="1">
    <location>
        <begin position="373"/>
        <end position="400"/>
    </location>
</feature>